<organism evidence="2 3">
    <name type="scientific">Allacma fusca</name>
    <dbReference type="NCBI Taxonomy" id="39272"/>
    <lineage>
        <taxon>Eukaryota</taxon>
        <taxon>Metazoa</taxon>
        <taxon>Ecdysozoa</taxon>
        <taxon>Arthropoda</taxon>
        <taxon>Hexapoda</taxon>
        <taxon>Collembola</taxon>
        <taxon>Symphypleona</taxon>
        <taxon>Sminthuridae</taxon>
        <taxon>Allacma</taxon>
    </lineage>
</organism>
<dbReference type="Proteomes" id="UP000708208">
    <property type="component" value="Unassembled WGS sequence"/>
</dbReference>
<evidence type="ECO:0000313" key="3">
    <source>
        <dbReference type="Proteomes" id="UP000708208"/>
    </source>
</evidence>
<comment type="caution">
    <text evidence="2">The sequence shown here is derived from an EMBL/GenBank/DDBJ whole genome shotgun (WGS) entry which is preliminary data.</text>
</comment>
<name>A0A8J2KS13_9HEXA</name>
<proteinExistence type="predicted"/>
<evidence type="ECO:0000256" key="1">
    <source>
        <dbReference type="SAM" id="MobiDB-lite"/>
    </source>
</evidence>
<gene>
    <name evidence="2" type="ORF">AFUS01_LOCUS19702</name>
</gene>
<feature type="region of interest" description="Disordered" evidence="1">
    <location>
        <begin position="15"/>
        <end position="71"/>
    </location>
</feature>
<protein>
    <submittedName>
        <fullName evidence="2">Uncharacterized protein</fullName>
    </submittedName>
</protein>
<feature type="compositionally biased region" description="Polar residues" evidence="1">
    <location>
        <begin position="15"/>
        <end position="27"/>
    </location>
</feature>
<evidence type="ECO:0000313" key="2">
    <source>
        <dbReference type="EMBL" id="CAG7731095.1"/>
    </source>
</evidence>
<accession>A0A8J2KS13</accession>
<keyword evidence="3" id="KW-1185">Reference proteome</keyword>
<reference evidence="2" key="1">
    <citation type="submission" date="2021-06" db="EMBL/GenBank/DDBJ databases">
        <authorList>
            <person name="Hodson N. C."/>
            <person name="Mongue J. A."/>
            <person name="Jaron S. K."/>
        </authorList>
    </citation>
    <scope>NUCLEOTIDE SEQUENCE</scope>
</reference>
<dbReference type="EMBL" id="CAJVCH010205879">
    <property type="protein sequence ID" value="CAG7731095.1"/>
    <property type="molecule type" value="Genomic_DNA"/>
</dbReference>
<dbReference type="AlphaFoldDB" id="A0A8J2KS13"/>
<sequence length="71" mass="7866">MLTLTQDTKQVCLQLTSSSPAGNQTPRGFQIERERNRRQSWGLAAESDHTLRGINNKSSEEQKAGGDYASN</sequence>